<feature type="compositionally biased region" description="Acidic residues" evidence="4">
    <location>
        <begin position="158"/>
        <end position="167"/>
    </location>
</feature>
<protein>
    <recommendedName>
        <fullName evidence="5">HTH marR-type domain-containing protein</fullName>
    </recommendedName>
</protein>
<proteinExistence type="predicted"/>
<dbReference type="SUPFAM" id="SSF46785">
    <property type="entry name" value="Winged helix' DNA-binding domain"/>
    <property type="match status" value="1"/>
</dbReference>
<dbReference type="KEGG" id="blag:BLTE_25890"/>
<dbReference type="AlphaFoldDB" id="A0A348G2X1"/>
<dbReference type="Pfam" id="PF12802">
    <property type="entry name" value="MarR_2"/>
    <property type="match status" value="1"/>
</dbReference>
<evidence type="ECO:0000256" key="1">
    <source>
        <dbReference type="ARBA" id="ARBA00023015"/>
    </source>
</evidence>
<dbReference type="OrthoDB" id="8448256at2"/>
<dbReference type="Proteomes" id="UP000266934">
    <property type="component" value="Chromosome"/>
</dbReference>
<feature type="domain" description="HTH marR-type" evidence="5">
    <location>
        <begin position="11"/>
        <end position="143"/>
    </location>
</feature>
<dbReference type="GO" id="GO:0003700">
    <property type="term" value="F:DNA-binding transcription factor activity"/>
    <property type="evidence" value="ECO:0007669"/>
    <property type="project" value="InterPro"/>
</dbReference>
<keyword evidence="1" id="KW-0805">Transcription regulation</keyword>
<dbReference type="Gene3D" id="1.10.10.10">
    <property type="entry name" value="Winged helix-like DNA-binding domain superfamily/Winged helix DNA-binding domain"/>
    <property type="match status" value="1"/>
</dbReference>
<dbReference type="GO" id="GO:0003677">
    <property type="term" value="F:DNA binding"/>
    <property type="evidence" value="ECO:0007669"/>
    <property type="project" value="UniProtKB-KW"/>
</dbReference>
<dbReference type="InterPro" id="IPR000835">
    <property type="entry name" value="HTH_MarR-typ"/>
</dbReference>
<dbReference type="InterPro" id="IPR036390">
    <property type="entry name" value="WH_DNA-bd_sf"/>
</dbReference>
<dbReference type="CDD" id="cd00090">
    <property type="entry name" value="HTH_ARSR"/>
    <property type="match status" value="1"/>
</dbReference>
<reference evidence="6 7" key="1">
    <citation type="submission" date="2018-08" db="EMBL/GenBank/DDBJ databases">
        <title>Complete genome sequencing of Blastochloris tepida GI.</title>
        <authorList>
            <person name="Tsukatani Y."/>
            <person name="Mori H."/>
        </authorList>
    </citation>
    <scope>NUCLEOTIDE SEQUENCE [LARGE SCALE GENOMIC DNA]</scope>
    <source>
        <strain evidence="6 7">GI</strain>
    </source>
</reference>
<keyword evidence="7" id="KW-1185">Reference proteome</keyword>
<keyword evidence="2" id="KW-0238">DNA-binding</keyword>
<dbReference type="PROSITE" id="PS50995">
    <property type="entry name" value="HTH_MARR_2"/>
    <property type="match status" value="1"/>
</dbReference>
<dbReference type="InterPro" id="IPR036388">
    <property type="entry name" value="WH-like_DNA-bd_sf"/>
</dbReference>
<gene>
    <name evidence="6" type="ORF">BLTE_25890</name>
</gene>
<evidence type="ECO:0000256" key="2">
    <source>
        <dbReference type="ARBA" id="ARBA00023125"/>
    </source>
</evidence>
<evidence type="ECO:0000259" key="5">
    <source>
        <dbReference type="PROSITE" id="PS50995"/>
    </source>
</evidence>
<dbReference type="InterPro" id="IPR011991">
    <property type="entry name" value="ArsR-like_HTH"/>
</dbReference>
<dbReference type="SMART" id="SM00347">
    <property type="entry name" value="HTH_MARR"/>
    <property type="match status" value="1"/>
</dbReference>
<dbReference type="PROSITE" id="PS01117">
    <property type="entry name" value="HTH_MARR_1"/>
    <property type="match status" value="1"/>
</dbReference>
<evidence type="ECO:0000256" key="4">
    <source>
        <dbReference type="SAM" id="MobiDB-lite"/>
    </source>
</evidence>
<dbReference type="PANTHER" id="PTHR33164:SF64">
    <property type="entry name" value="TRANSCRIPTIONAL REGULATOR SLYA"/>
    <property type="match status" value="1"/>
</dbReference>
<organism evidence="6 7">
    <name type="scientific">Blastochloris tepida</name>
    <dbReference type="NCBI Taxonomy" id="2233851"/>
    <lineage>
        <taxon>Bacteria</taxon>
        <taxon>Pseudomonadati</taxon>
        <taxon>Pseudomonadota</taxon>
        <taxon>Alphaproteobacteria</taxon>
        <taxon>Hyphomicrobiales</taxon>
        <taxon>Blastochloridaceae</taxon>
        <taxon>Blastochloris</taxon>
    </lineage>
</organism>
<keyword evidence="3" id="KW-0804">Transcription</keyword>
<feature type="region of interest" description="Disordered" evidence="4">
    <location>
        <begin position="146"/>
        <end position="179"/>
    </location>
</feature>
<name>A0A348G2X1_9HYPH</name>
<dbReference type="InterPro" id="IPR039422">
    <property type="entry name" value="MarR/SlyA-like"/>
</dbReference>
<dbReference type="InterPro" id="IPR023187">
    <property type="entry name" value="Tscrpt_reg_MarR-type_CS"/>
</dbReference>
<evidence type="ECO:0000313" key="6">
    <source>
        <dbReference type="EMBL" id="BBF93904.1"/>
    </source>
</evidence>
<evidence type="ECO:0000313" key="7">
    <source>
        <dbReference type="Proteomes" id="UP000266934"/>
    </source>
</evidence>
<evidence type="ECO:0000256" key="3">
    <source>
        <dbReference type="ARBA" id="ARBA00023163"/>
    </source>
</evidence>
<sequence length="179" mass="19554">MKDGSAKDVYTKTVGYRLNHTARLQRARAARLLAGLGLFPGQETVLKLLAEGDGRTMGDLAGALRVRPPTASKTIARLAVQGLVERRASNGDGRLVRVHLTEAGRARADAIDGIWHALEQEMVEGLDGKDRKRLRKLLRRIEKNLAARLGTESHEHEDDAEDADDEPVPPTIKPVAVSD</sequence>
<dbReference type="PANTHER" id="PTHR33164">
    <property type="entry name" value="TRANSCRIPTIONAL REGULATOR, MARR FAMILY"/>
    <property type="match status" value="1"/>
</dbReference>
<dbReference type="GO" id="GO:0006950">
    <property type="term" value="P:response to stress"/>
    <property type="evidence" value="ECO:0007669"/>
    <property type="project" value="TreeGrafter"/>
</dbReference>
<dbReference type="RefSeq" id="WP_126401073.1">
    <property type="nucleotide sequence ID" value="NZ_AP018907.1"/>
</dbReference>
<dbReference type="EMBL" id="AP018907">
    <property type="protein sequence ID" value="BBF93904.1"/>
    <property type="molecule type" value="Genomic_DNA"/>
</dbReference>
<dbReference type="PRINTS" id="PR00598">
    <property type="entry name" value="HTHMARR"/>
</dbReference>
<accession>A0A348G2X1</accession>
<feature type="compositionally biased region" description="Basic and acidic residues" evidence="4">
    <location>
        <begin position="146"/>
        <end position="157"/>
    </location>
</feature>